<proteinExistence type="predicted"/>
<reference evidence="1" key="1">
    <citation type="journal article" date="2014" name="Front. Microbiol.">
        <title>High frequency of phylogenetically diverse reductive dehalogenase-homologous genes in deep subseafloor sedimentary metagenomes.</title>
        <authorList>
            <person name="Kawai M."/>
            <person name="Futagami T."/>
            <person name="Toyoda A."/>
            <person name="Takaki Y."/>
            <person name="Nishi S."/>
            <person name="Hori S."/>
            <person name="Arai W."/>
            <person name="Tsubouchi T."/>
            <person name="Morono Y."/>
            <person name="Uchiyama I."/>
            <person name="Ito T."/>
            <person name="Fujiyama A."/>
            <person name="Inagaki F."/>
            <person name="Takami H."/>
        </authorList>
    </citation>
    <scope>NUCLEOTIDE SEQUENCE</scope>
    <source>
        <strain evidence="1">Expedition CK06-06</strain>
    </source>
</reference>
<gene>
    <name evidence="1" type="ORF">S03H2_63412</name>
</gene>
<dbReference type="AlphaFoldDB" id="X1IQG0"/>
<organism evidence="1">
    <name type="scientific">marine sediment metagenome</name>
    <dbReference type="NCBI Taxonomy" id="412755"/>
    <lineage>
        <taxon>unclassified sequences</taxon>
        <taxon>metagenomes</taxon>
        <taxon>ecological metagenomes</taxon>
    </lineage>
</organism>
<comment type="caution">
    <text evidence="1">The sequence shown here is derived from an EMBL/GenBank/DDBJ whole genome shotgun (WGS) entry which is preliminary data.</text>
</comment>
<accession>X1IQG0</accession>
<dbReference type="EMBL" id="BARU01041087">
    <property type="protein sequence ID" value="GAH84691.1"/>
    <property type="molecule type" value="Genomic_DNA"/>
</dbReference>
<protein>
    <submittedName>
        <fullName evidence="1">Uncharacterized protein</fullName>
    </submittedName>
</protein>
<feature type="non-terminal residue" evidence="1">
    <location>
        <position position="1"/>
    </location>
</feature>
<name>X1IQG0_9ZZZZ</name>
<sequence length="85" mass="9552">HLKIIGECWALFDFPLSTYHKSITVSVVTQRINVITIAELMHQAHVAPITNGSRNVRYIENKTPNQASDQIATVLNFINDLGPYC</sequence>
<evidence type="ECO:0000313" key="1">
    <source>
        <dbReference type="EMBL" id="GAH84691.1"/>
    </source>
</evidence>